<evidence type="ECO:0000256" key="1">
    <source>
        <dbReference type="ARBA" id="ARBA00001933"/>
    </source>
</evidence>
<dbReference type="GO" id="GO:0008153">
    <property type="term" value="P:4-aminobenzoate biosynthetic process"/>
    <property type="evidence" value="ECO:0007669"/>
    <property type="project" value="UniProtKB-UniRule"/>
</dbReference>
<evidence type="ECO:0000256" key="5">
    <source>
        <dbReference type="ARBA" id="ARBA00022909"/>
    </source>
</evidence>
<dbReference type="NCBIfam" id="TIGR03461">
    <property type="entry name" value="pabC_Proteo"/>
    <property type="match status" value="1"/>
</dbReference>
<dbReference type="RefSeq" id="WP_113268124.1">
    <property type="nucleotide sequence ID" value="NZ_QNTU01000001.1"/>
</dbReference>
<dbReference type="InterPro" id="IPR050571">
    <property type="entry name" value="Class-IV_PLP-Dep_Aminotrnsfr"/>
</dbReference>
<dbReference type="InterPro" id="IPR017824">
    <property type="entry name" value="Aminodeoxychorismate_lyase_IV"/>
</dbReference>
<dbReference type="OrthoDB" id="9805628at2"/>
<protein>
    <recommendedName>
        <fullName evidence="8 10">Aminodeoxychorismate lyase</fullName>
        <ecNumber evidence="8 10">4.1.3.38</ecNumber>
    </recommendedName>
</protein>
<dbReference type="Proteomes" id="UP000252204">
    <property type="component" value="Unassembled WGS sequence"/>
</dbReference>
<dbReference type="InterPro" id="IPR001544">
    <property type="entry name" value="Aminotrans_IV"/>
</dbReference>
<evidence type="ECO:0000256" key="10">
    <source>
        <dbReference type="NCBIfam" id="TIGR03461"/>
    </source>
</evidence>
<dbReference type="InterPro" id="IPR043132">
    <property type="entry name" value="BCAT-like_C"/>
</dbReference>
<dbReference type="Gene3D" id="3.20.10.10">
    <property type="entry name" value="D-amino Acid Aminotransferase, subunit A, domain 2"/>
    <property type="match status" value="1"/>
</dbReference>
<dbReference type="EC" id="4.1.3.38" evidence="8 10"/>
<comment type="cofactor">
    <cofactor evidence="1">
        <name>pyridoxal 5'-phosphate</name>
        <dbReference type="ChEBI" id="CHEBI:597326"/>
    </cofactor>
</comment>
<gene>
    <name evidence="11" type="primary">pabC</name>
    <name evidence="11" type="ORF">DQ400_01935</name>
</gene>
<dbReference type="GO" id="GO:0008696">
    <property type="term" value="F:4-amino-4-deoxychorismate lyase activity"/>
    <property type="evidence" value="ECO:0007669"/>
    <property type="project" value="UniProtKB-UniRule"/>
</dbReference>
<evidence type="ECO:0000256" key="9">
    <source>
        <dbReference type="ARBA" id="ARBA00049529"/>
    </source>
</evidence>
<dbReference type="EMBL" id="QNTU01000001">
    <property type="protein sequence ID" value="RBI69474.1"/>
    <property type="molecule type" value="Genomic_DNA"/>
</dbReference>
<comment type="pathway">
    <text evidence="7">Cofactor biosynthesis; tetrahydrofolate biosynthesis; 4-aminobenzoate from chorismate: step 2/2.</text>
</comment>
<keyword evidence="4" id="KW-0663">Pyridoxal phosphate</keyword>
<dbReference type="GO" id="GO:0005829">
    <property type="term" value="C:cytosol"/>
    <property type="evidence" value="ECO:0007669"/>
    <property type="project" value="TreeGrafter"/>
</dbReference>
<comment type="similarity">
    <text evidence="2">Belongs to the class-IV pyridoxal-phosphate-dependent aminotransferase family.</text>
</comment>
<dbReference type="GO" id="GO:0030170">
    <property type="term" value="F:pyridoxal phosphate binding"/>
    <property type="evidence" value="ECO:0007669"/>
    <property type="project" value="InterPro"/>
</dbReference>
<dbReference type="GO" id="GO:0046656">
    <property type="term" value="P:folic acid biosynthetic process"/>
    <property type="evidence" value="ECO:0007669"/>
    <property type="project" value="UniProtKB-KW"/>
</dbReference>
<name>A0A365TTT9_9GAMM</name>
<dbReference type="AlphaFoldDB" id="A0A365TTT9"/>
<accession>A0A365TTT9</accession>
<dbReference type="InterPro" id="IPR043131">
    <property type="entry name" value="BCAT-like_N"/>
</dbReference>
<dbReference type="PANTHER" id="PTHR42743">
    <property type="entry name" value="AMINO-ACID AMINOTRANSFERASE"/>
    <property type="match status" value="1"/>
</dbReference>
<keyword evidence="5" id="KW-0289">Folate biosynthesis</keyword>
<evidence type="ECO:0000313" key="12">
    <source>
        <dbReference type="Proteomes" id="UP000252204"/>
    </source>
</evidence>
<dbReference type="Pfam" id="PF01063">
    <property type="entry name" value="Aminotran_4"/>
    <property type="match status" value="1"/>
</dbReference>
<dbReference type="Gene3D" id="3.30.470.10">
    <property type="match status" value="1"/>
</dbReference>
<comment type="catalytic activity">
    <reaction evidence="9">
        <text>4-amino-4-deoxychorismate = 4-aminobenzoate + pyruvate + H(+)</text>
        <dbReference type="Rhea" id="RHEA:16201"/>
        <dbReference type="ChEBI" id="CHEBI:15361"/>
        <dbReference type="ChEBI" id="CHEBI:15378"/>
        <dbReference type="ChEBI" id="CHEBI:17836"/>
        <dbReference type="ChEBI" id="CHEBI:58406"/>
        <dbReference type="EC" id="4.1.3.38"/>
    </reaction>
</comment>
<evidence type="ECO:0000256" key="8">
    <source>
        <dbReference type="ARBA" id="ARBA00035676"/>
    </source>
</evidence>
<comment type="caution">
    <text evidence="11">The sequence shown here is derived from an EMBL/GenBank/DDBJ whole genome shotgun (WGS) entry which is preliminary data.</text>
</comment>
<evidence type="ECO:0000256" key="7">
    <source>
        <dbReference type="ARBA" id="ARBA00035633"/>
    </source>
</evidence>
<proteinExistence type="inferred from homology"/>
<reference evidence="12" key="1">
    <citation type="submission" date="2018-06" db="EMBL/GenBank/DDBJ databases">
        <title>Whole genome sequencing of four bacterial strains from South Shetland trench revealing bio-synthetic gene clusters.</title>
        <authorList>
            <person name="Abdel-Mageed W.M."/>
            <person name="Lehri B."/>
            <person name="Jarmusch S."/>
            <person name="Miranda K."/>
            <person name="Goodfellow M."/>
            <person name="Jaspars M."/>
            <person name="Karlyshev A.V."/>
        </authorList>
    </citation>
    <scope>NUCLEOTIDE SEQUENCE [LARGE SCALE GENOMIC DNA]</scope>
    <source>
        <strain evidence="12">SST4</strain>
    </source>
</reference>
<evidence type="ECO:0000256" key="2">
    <source>
        <dbReference type="ARBA" id="ARBA00009320"/>
    </source>
</evidence>
<keyword evidence="12" id="KW-1185">Reference proteome</keyword>
<evidence type="ECO:0000256" key="4">
    <source>
        <dbReference type="ARBA" id="ARBA00022898"/>
    </source>
</evidence>
<sequence length="270" mass="29762">MLPPPLSSDHQVPFDDRGLAYGDGLFETVLLRAGVPVLWRYHVERLAKGCQCLGIPLPCQSALNATWQGKPSAELEVLKLILTRGSGGRGYAQPEPVTPRLLSRRAPFQPSVQRWQQGVTVRLCNLRLSRQPRLAGVKHLNRLENVLARQEWSDATIAEGVLTDSEGLVVEATSMNIFWQQAREVFTPRLDQCGVAGTLRAGLIDKGAVAQASLPLDQFPDVERLWVANSVQGVWPVTTLLAADGSLLKRWSVNEPDPIQRLAHQLLGYA</sequence>
<dbReference type="InterPro" id="IPR036038">
    <property type="entry name" value="Aminotransferase-like"/>
</dbReference>
<dbReference type="SUPFAM" id="SSF56752">
    <property type="entry name" value="D-aminoacid aminotransferase-like PLP-dependent enzymes"/>
    <property type="match status" value="1"/>
</dbReference>
<organism evidence="11 12">
    <name type="scientific">Vreelandella sulfidaeris</name>
    <dbReference type="NCBI Taxonomy" id="115553"/>
    <lineage>
        <taxon>Bacteria</taxon>
        <taxon>Pseudomonadati</taxon>
        <taxon>Pseudomonadota</taxon>
        <taxon>Gammaproteobacteria</taxon>
        <taxon>Oceanospirillales</taxon>
        <taxon>Halomonadaceae</taxon>
        <taxon>Vreelandella</taxon>
    </lineage>
</organism>
<evidence type="ECO:0000256" key="3">
    <source>
        <dbReference type="ARBA" id="ARBA00011738"/>
    </source>
</evidence>
<keyword evidence="6 11" id="KW-0456">Lyase</keyword>
<evidence type="ECO:0000256" key="6">
    <source>
        <dbReference type="ARBA" id="ARBA00023239"/>
    </source>
</evidence>
<evidence type="ECO:0000313" key="11">
    <source>
        <dbReference type="EMBL" id="RBI69474.1"/>
    </source>
</evidence>
<comment type="subunit">
    <text evidence="3">Homodimer.</text>
</comment>
<dbReference type="PANTHER" id="PTHR42743:SF2">
    <property type="entry name" value="AMINODEOXYCHORISMATE LYASE"/>
    <property type="match status" value="1"/>
</dbReference>